<proteinExistence type="predicted"/>
<evidence type="ECO:0000313" key="1">
    <source>
        <dbReference type="EMBL" id="JAH12486.1"/>
    </source>
</evidence>
<reference evidence="1" key="2">
    <citation type="journal article" date="2015" name="Fish Shellfish Immunol.">
        <title>Early steps in the European eel (Anguilla anguilla)-Vibrio vulnificus interaction in the gills: Role of the RtxA13 toxin.</title>
        <authorList>
            <person name="Callol A."/>
            <person name="Pajuelo D."/>
            <person name="Ebbesson L."/>
            <person name="Teles M."/>
            <person name="MacKenzie S."/>
            <person name="Amaro C."/>
        </authorList>
    </citation>
    <scope>NUCLEOTIDE SEQUENCE</scope>
</reference>
<sequence>MNKKFLFLEINRAK</sequence>
<accession>A0A0E9Q6H9</accession>
<reference evidence="1" key="1">
    <citation type="submission" date="2014-11" db="EMBL/GenBank/DDBJ databases">
        <authorList>
            <person name="Amaro Gonzalez C."/>
        </authorList>
    </citation>
    <scope>NUCLEOTIDE SEQUENCE</scope>
</reference>
<protein>
    <submittedName>
        <fullName evidence="1">Uncharacterized protein</fullName>
    </submittedName>
</protein>
<organism evidence="1">
    <name type="scientific">Anguilla anguilla</name>
    <name type="common">European freshwater eel</name>
    <name type="synonym">Muraena anguilla</name>
    <dbReference type="NCBI Taxonomy" id="7936"/>
    <lineage>
        <taxon>Eukaryota</taxon>
        <taxon>Metazoa</taxon>
        <taxon>Chordata</taxon>
        <taxon>Craniata</taxon>
        <taxon>Vertebrata</taxon>
        <taxon>Euteleostomi</taxon>
        <taxon>Actinopterygii</taxon>
        <taxon>Neopterygii</taxon>
        <taxon>Teleostei</taxon>
        <taxon>Anguilliformes</taxon>
        <taxon>Anguillidae</taxon>
        <taxon>Anguilla</taxon>
    </lineage>
</organism>
<name>A0A0E9Q6H9_ANGAN</name>
<dbReference type="EMBL" id="GBXM01096091">
    <property type="protein sequence ID" value="JAH12486.1"/>
    <property type="molecule type" value="Transcribed_RNA"/>
</dbReference>